<dbReference type="Proteomes" id="UP000195557">
    <property type="component" value="Unassembled WGS sequence"/>
</dbReference>
<dbReference type="Gene3D" id="3.40.30.10">
    <property type="entry name" value="Glutaredoxin"/>
    <property type="match status" value="1"/>
</dbReference>
<comment type="cofactor">
    <cofactor evidence="4">
        <name>Fe(2+)</name>
        <dbReference type="ChEBI" id="CHEBI:29033"/>
    </cofactor>
    <text evidence="4">Binds 1 Fe(2+) ion per subunit.</text>
</comment>
<dbReference type="GO" id="GO:0046872">
    <property type="term" value="F:metal ion binding"/>
    <property type="evidence" value="ECO:0007669"/>
    <property type="project" value="UniProtKB-KW"/>
</dbReference>
<evidence type="ECO:0000256" key="2">
    <source>
        <dbReference type="ARBA" id="ARBA00022723"/>
    </source>
</evidence>
<accession>A0A1Y5HXJ0</accession>
<dbReference type="InterPro" id="IPR036249">
    <property type="entry name" value="Thioredoxin-like_sf"/>
</dbReference>
<dbReference type="Pfam" id="PF03055">
    <property type="entry name" value="RPE65"/>
    <property type="match status" value="1"/>
</dbReference>
<dbReference type="PANTHER" id="PTHR10543">
    <property type="entry name" value="BETA-CAROTENE DIOXYGENASE"/>
    <property type="match status" value="1"/>
</dbReference>
<name>A0A1Y5HXJ0_OSTTA</name>
<organism evidence="6">
    <name type="scientific">Ostreococcus tauri</name>
    <name type="common">Marine green alga</name>
    <dbReference type="NCBI Taxonomy" id="70448"/>
    <lineage>
        <taxon>Eukaryota</taxon>
        <taxon>Viridiplantae</taxon>
        <taxon>Chlorophyta</taxon>
        <taxon>Mamiellophyceae</taxon>
        <taxon>Mamiellales</taxon>
        <taxon>Bathycoccaceae</taxon>
        <taxon>Ostreococcus</taxon>
    </lineage>
</organism>
<dbReference type="GO" id="GO:0016121">
    <property type="term" value="P:carotene catabolic process"/>
    <property type="evidence" value="ECO:0007669"/>
    <property type="project" value="TreeGrafter"/>
</dbReference>
<dbReference type="InterPro" id="IPR004294">
    <property type="entry name" value="Carotenoid_Oase"/>
</dbReference>
<dbReference type="EMBL" id="KZ155839">
    <property type="protein sequence ID" value="OUS41890.1"/>
    <property type="molecule type" value="Genomic_DNA"/>
</dbReference>
<feature type="binding site" evidence="4">
    <location>
        <position position="287"/>
    </location>
    <ligand>
        <name>Fe cation</name>
        <dbReference type="ChEBI" id="CHEBI:24875"/>
        <note>catalytic</note>
    </ligand>
</feature>
<dbReference type="AlphaFoldDB" id="A0A1Y5HXJ0"/>
<feature type="domain" description="GST N-terminal" evidence="5">
    <location>
        <begin position="842"/>
        <end position="923"/>
    </location>
</feature>
<evidence type="ECO:0000313" key="6">
    <source>
        <dbReference type="EMBL" id="OUS41890.1"/>
    </source>
</evidence>
<dbReference type="SUPFAM" id="SSF52833">
    <property type="entry name" value="Thioredoxin-like"/>
    <property type="match status" value="1"/>
</dbReference>
<evidence type="ECO:0000256" key="4">
    <source>
        <dbReference type="PIRSR" id="PIRSR604294-1"/>
    </source>
</evidence>
<proteinExistence type="inferred from homology"/>
<dbReference type="InterPro" id="IPR004045">
    <property type="entry name" value="Glutathione_S-Trfase_N"/>
</dbReference>
<feature type="binding site" evidence="4">
    <location>
        <position position="604"/>
    </location>
    <ligand>
        <name>Fe cation</name>
        <dbReference type="ChEBI" id="CHEBI:24875"/>
        <note>catalytic</note>
    </ligand>
</feature>
<keyword evidence="3 4" id="KW-0408">Iron</keyword>
<feature type="binding site" evidence="4">
    <location>
        <position position="404"/>
    </location>
    <ligand>
        <name>Fe cation</name>
        <dbReference type="ChEBI" id="CHEBI:24875"/>
        <note>catalytic</note>
    </ligand>
</feature>
<gene>
    <name evidence="6" type="ORF">BE221DRAFT_163124</name>
</gene>
<evidence type="ECO:0000256" key="3">
    <source>
        <dbReference type="ARBA" id="ARBA00023004"/>
    </source>
</evidence>
<protein>
    <recommendedName>
        <fullName evidence="5">GST N-terminal domain-containing protein</fullName>
    </recommendedName>
</protein>
<dbReference type="PROSITE" id="PS50404">
    <property type="entry name" value="GST_NTER"/>
    <property type="match status" value="1"/>
</dbReference>
<evidence type="ECO:0000259" key="5">
    <source>
        <dbReference type="PROSITE" id="PS50404"/>
    </source>
</evidence>
<dbReference type="PANTHER" id="PTHR10543:SF142">
    <property type="entry name" value="OS06G0162550 PROTEIN"/>
    <property type="match status" value="1"/>
</dbReference>
<dbReference type="GO" id="GO:0009570">
    <property type="term" value="C:chloroplast stroma"/>
    <property type="evidence" value="ECO:0007669"/>
    <property type="project" value="TreeGrafter"/>
</dbReference>
<comment type="similarity">
    <text evidence="1">Belongs to the carotenoid oxygenase family.</text>
</comment>
<reference evidence="6" key="1">
    <citation type="submission" date="2017-04" db="EMBL/GenBank/DDBJ databases">
        <title>Population genomics of picophytoplankton unveils novel chromosome hypervariability.</title>
        <authorList>
            <consortium name="DOE Joint Genome Institute"/>
            <person name="Blanc-Mathieu R."/>
            <person name="Krasovec M."/>
            <person name="Hebrard M."/>
            <person name="Yau S."/>
            <person name="Desgranges E."/>
            <person name="Martin J."/>
            <person name="Schackwitz W."/>
            <person name="Kuo A."/>
            <person name="Salin G."/>
            <person name="Donnadieu C."/>
            <person name="Desdevises Y."/>
            <person name="Sanchez-Ferandin S."/>
            <person name="Moreau H."/>
            <person name="Rivals E."/>
            <person name="Grigoriev I.V."/>
            <person name="Grimsley N."/>
            <person name="Eyre-Walker A."/>
            <person name="Piganeau G."/>
        </authorList>
    </citation>
    <scope>NUCLEOTIDE SEQUENCE [LARGE SCALE GENOMIC DNA]</scope>
    <source>
        <strain evidence="6">RCC 1115</strain>
    </source>
</reference>
<dbReference type="eggNOG" id="KOG1285">
    <property type="taxonomic scope" value="Eukaryota"/>
</dbReference>
<keyword evidence="2 4" id="KW-0479">Metal-binding</keyword>
<evidence type="ECO:0000256" key="1">
    <source>
        <dbReference type="ARBA" id="ARBA00006787"/>
    </source>
</evidence>
<dbReference type="Pfam" id="PF13417">
    <property type="entry name" value="GST_N_3"/>
    <property type="match status" value="1"/>
</dbReference>
<dbReference type="GO" id="GO:0010436">
    <property type="term" value="F:carotenoid dioxygenase activity"/>
    <property type="evidence" value="ECO:0007669"/>
    <property type="project" value="TreeGrafter"/>
</dbReference>
<feature type="binding site" evidence="4">
    <location>
        <position position="339"/>
    </location>
    <ligand>
        <name>Fe cation</name>
        <dbReference type="ChEBI" id="CHEBI:24875"/>
        <note>catalytic</note>
    </ligand>
</feature>
<sequence length="926" mass="104332">MMTSGNLASFINTHNIRRHHKIHAGRELRAAVCRAQPSSTDISNRAVDEYSVCTSTSDSESGCVRYEISTARQYVDREEFGEHGAAFLSGNYYPVVQEVTASCSCNERKAVDDNPSMRVVGTIPNDFPLGRYAYVGPNPKFPVEHYKRWGQGPGQHDFGLGVGWHHWFEGDGMIYATDFCAGEKVRYRNRFIRTTSWQRETKHGARIFRPLMNADGPTFLANALANFMQSGTFMKQSANTALLHFSGRTYALQDTCPPWELDAETLDTISASTFDGKLPWYVPFTAHPKILSWTGELVFFGFNPVSPPHCTVGTLTPQGEVSSVNPLWSLPFVGSIFMHDFCVTEHFTIIFEGSMDIKPFRQILGIHPLQYNECKRARFGVLNRGARSNDVSWFNCSCAQMVYHFINAWEDKNAKGEQLIVIVGVREDGFFHEAMRPNGSSAWVQQAVRSGDKIPRVHEWKINLVTGEVAEEYLFHMPVETPRINDKFVGMRNRYAYAGRILLSELETSTQLKFDAIVKIDLHERKTKVYEHGPNRYGMEAQFVARPGSEEEDDGWLIMYVHDESNMSADYQGCTQCVILDARNLEAGPVASISLPERVPYGAHCMWRADMIRPGETFKGAAHDTDVVAVDAKINPQNRPKLFAFTDSQKGELLDATARGISRLALGLFVHGWSPRIAFDDVSRYAFVRGAGLRLQELNGLEKARARQSNAEKMSDGLSIPTLELYDIEDDASCRLVREILNILDVAYVCKPCSQYLSTYRSELELLRGVPTGSEQIPYLHDTRDERVKKIGPDAIIQYLYNEYLDGEKPSFLVSLVGWFSKASARTNKTSGFTGSSTVLEQPLIFWAYEASPFCAVVRKALYELGLPHVVLPCARGSIRRDALYKRVGAFQVPFLEDPNTGVSLFESSDIVDYLERMYADHEPNR</sequence>